<reference evidence="6 7" key="2">
    <citation type="submission" date="2018-11" db="EMBL/GenBank/DDBJ databases">
        <authorList>
            <consortium name="Pathogen Informatics"/>
        </authorList>
    </citation>
    <scope>NUCLEOTIDE SEQUENCE [LARGE SCALE GENOMIC DNA]</scope>
</reference>
<dbReference type="InterPro" id="IPR019734">
    <property type="entry name" value="TPR_rpt"/>
</dbReference>
<dbReference type="SUPFAM" id="SSF48452">
    <property type="entry name" value="TPR-like"/>
    <property type="match status" value="2"/>
</dbReference>
<dbReference type="SMART" id="SM00028">
    <property type="entry name" value="TPR"/>
    <property type="match status" value="6"/>
</dbReference>
<feature type="compositionally biased region" description="Polar residues" evidence="5">
    <location>
        <begin position="58"/>
        <end position="76"/>
    </location>
</feature>
<feature type="compositionally biased region" description="Low complexity" evidence="5">
    <location>
        <begin position="130"/>
        <end position="149"/>
    </location>
</feature>
<feature type="repeat" description="TPR" evidence="4">
    <location>
        <begin position="485"/>
        <end position="518"/>
    </location>
</feature>
<dbReference type="WBParaSite" id="GPUH_0001191801-mRNA-1">
    <property type="protein sequence ID" value="GPUH_0001191801-mRNA-1"/>
    <property type="gene ID" value="GPUH_0001191801"/>
</dbReference>
<dbReference type="GO" id="GO:0051301">
    <property type="term" value="P:cell division"/>
    <property type="evidence" value="ECO:0007669"/>
    <property type="project" value="TreeGrafter"/>
</dbReference>
<name>A0A183DT63_9BILA</name>
<dbReference type="GO" id="GO:0005737">
    <property type="term" value="C:cytoplasm"/>
    <property type="evidence" value="ECO:0007669"/>
    <property type="project" value="TreeGrafter"/>
</dbReference>
<dbReference type="PANTHER" id="PTHR12558">
    <property type="entry name" value="CELL DIVISION CYCLE 16,23,27"/>
    <property type="match status" value="1"/>
</dbReference>
<evidence type="ECO:0000313" key="8">
    <source>
        <dbReference type="WBParaSite" id="GPUH_0001191801-mRNA-1"/>
    </source>
</evidence>
<feature type="repeat" description="TPR" evidence="4">
    <location>
        <begin position="344"/>
        <end position="377"/>
    </location>
</feature>
<reference evidence="8" key="1">
    <citation type="submission" date="2016-06" db="UniProtKB">
        <authorList>
            <consortium name="WormBaseParasite"/>
        </authorList>
    </citation>
    <scope>IDENTIFICATION</scope>
</reference>
<dbReference type="EMBL" id="UYRT01078889">
    <property type="protein sequence ID" value="VDN19482.1"/>
    <property type="molecule type" value="Genomic_DNA"/>
</dbReference>
<dbReference type="PROSITE" id="PS50005">
    <property type="entry name" value="TPR"/>
    <property type="match status" value="5"/>
</dbReference>
<feature type="repeat" description="TPR" evidence="4">
    <location>
        <begin position="587"/>
        <end position="620"/>
    </location>
</feature>
<dbReference type="Pfam" id="PF13181">
    <property type="entry name" value="TPR_8"/>
    <property type="match status" value="2"/>
</dbReference>
<feature type="region of interest" description="Disordered" evidence="5">
    <location>
        <begin position="97"/>
        <end position="151"/>
    </location>
</feature>
<dbReference type="OrthoDB" id="329563at2759"/>
<keyword evidence="7" id="KW-1185">Reference proteome</keyword>
<organism evidence="8">
    <name type="scientific">Gongylonema pulchrum</name>
    <dbReference type="NCBI Taxonomy" id="637853"/>
    <lineage>
        <taxon>Eukaryota</taxon>
        <taxon>Metazoa</taxon>
        <taxon>Ecdysozoa</taxon>
        <taxon>Nematoda</taxon>
        <taxon>Chromadorea</taxon>
        <taxon>Rhabditida</taxon>
        <taxon>Spirurina</taxon>
        <taxon>Spiruromorpha</taxon>
        <taxon>Spiruroidea</taxon>
        <taxon>Gongylonematidae</taxon>
        <taxon>Gongylonema</taxon>
    </lineage>
</organism>
<dbReference type="GO" id="GO:0016567">
    <property type="term" value="P:protein ubiquitination"/>
    <property type="evidence" value="ECO:0007669"/>
    <property type="project" value="TreeGrafter"/>
</dbReference>
<evidence type="ECO:0000256" key="3">
    <source>
        <dbReference type="ARBA" id="ARBA00039307"/>
    </source>
</evidence>
<dbReference type="PANTHER" id="PTHR12558:SF13">
    <property type="entry name" value="CELL DIVISION CYCLE PROTEIN 27 HOMOLOG"/>
    <property type="match status" value="1"/>
</dbReference>
<evidence type="ECO:0000256" key="1">
    <source>
        <dbReference type="ARBA" id="ARBA00022803"/>
    </source>
</evidence>
<proteinExistence type="inferred from homology"/>
<dbReference type="GO" id="GO:0005680">
    <property type="term" value="C:anaphase-promoting complex"/>
    <property type="evidence" value="ECO:0007669"/>
    <property type="project" value="TreeGrafter"/>
</dbReference>
<comment type="similarity">
    <text evidence="2">Belongs to the APC3/CDC27 family.</text>
</comment>
<evidence type="ECO:0000256" key="2">
    <source>
        <dbReference type="ARBA" id="ARBA00038210"/>
    </source>
</evidence>
<feature type="region of interest" description="Disordered" evidence="5">
    <location>
        <begin position="53"/>
        <end position="78"/>
    </location>
</feature>
<accession>A0A183DT63</accession>
<dbReference type="InterPro" id="IPR011990">
    <property type="entry name" value="TPR-like_helical_dom_sf"/>
</dbReference>
<dbReference type="GO" id="GO:0007091">
    <property type="term" value="P:metaphase/anaphase transition of mitotic cell cycle"/>
    <property type="evidence" value="ECO:0007669"/>
    <property type="project" value="TreeGrafter"/>
</dbReference>
<sequence>MNRINEMEVTKTPTPSILKLMESSDEILQDTPDKIEHIAATAAAAARQIQQQIKRTRSGSQPGVTPLSSHDQNAVENKQDTPDKIEHIAATAAAARQIQQQIKRTRSGSQPGVTPLSSHDQNAVENKQESGLSTILSRSSSSVSLSPCSDRPRKHCSRSKFRVETCTRIQKRLKLFTAMPPSLQRLQTMLQCALAVYKSNLVIERFNKMPEHCQNYGLARELLARAYLEKLDYSKTAEILEAVHNEFPHRVSGMEIFSTALWHAQDSRRLSMLASHMTEECRMSPESWCVAGNCFSAQKQHEMAITCFERALALEHHYPYGYTLLGHELLDMDQRALTLSPTDYRAWFGLGLLHFKKEQVNLARVHLSRAVALNPYNSVLLCQLSVVEQALHNNAVIFSTALWHAQDSRRLSMLASHMTEECRMSPESWCVAGNCFSAQKQHEMAITCFERALALEHHYPYGYTLLGHELLDMDQRALTLSPTDYRAWFGLGLLHFKKEQVNLARVHLSRAVALNPYNSVLLCQLSVVEQALHNNAVAMDLLQRALKISPDNTACRFYRARLLYELHDYVQCRDELNDLKRSAHDEAQVFFLLGRVHRRLGDTHLALLNFSWAAEMDPRGEQSQSSLSDAPYDDDATTATVVDVVSAE</sequence>
<feature type="repeat" description="TPR" evidence="4">
    <location>
        <begin position="426"/>
        <end position="459"/>
    </location>
</feature>
<evidence type="ECO:0000313" key="6">
    <source>
        <dbReference type="EMBL" id="VDN19482.1"/>
    </source>
</evidence>
<dbReference type="Pfam" id="PF14559">
    <property type="entry name" value="TPR_19"/>
    <property type="match status" value="1"/>
</dbReference>
<feature type="compositionally biased region" description="Polar residues" evidence="5">
    <location>
        <begin position="107"/>
        <end position="125"/>
    </location>
</feature>
<evidence type="ECO:0000256" key="4">
    <source>
        <dbReference type="PROSITE-ProRule" id="PRU00339"/>
    </source>
</evidence>
<evidence type="ECO:0000313" key="7">
    <source>
        <dbReference type="Proteomes" id="UP000271098"/>
    </source>
</evidence>
<feature type="repeat" description="TPR" evidence="4">
    <location>
        <begin position="285"/>
        <end position="318"/>
    </location>
</feature>
<keyword evidence="1 4" id="KW-0802">TPR repeat</keyword>
<dbReference type="AlphaFoldDB" id="A0A183DT63"/>
<gene>
    <name evidence="6" type="ORF">GPUH_LOCUS11904</name>
</gene>
<evidence type="ECO:0000256" key="5">
    <source>
        <dbReference type="SAM" id="MobiDB-lite"/>
    </source>
</evidence>
<protein>
    <recommendedName>
        <fullName evidence="3">Cell division cycle protein 27 homolog</fullName>
    </recommendedName>
</protein>
<dbReference type="GO" id="GO:0031145">
    <property type="term" value="P:anaphase-promoting complex-dependent catabolic process"/>
    <property type="evidence" value="ECO:0007669"/>
    <property type="project" value="TreeGrafter"/>
</dbReference>
<dbReference type="Proteomes" id="UP000271098">
    <property type="component" value="Unassembled WGS sequence"/>
</dbReference>
<dbReference type="Gene3D" id="1.25.40.10">
    <property type="entry name" value="Tetratricopeptide repeat domain"/>
    <property type="match status" value="3"/>
</dbReference>